<evidence type="ECO:0000313" key="1">
    <source>
        <dbReference type="EMBL" id="MFB2839281.1"/>
    </source>
</evidence>
<proteinExistence type="predicted"/>
<name>A0ABV4WX98_9CYAN</name>
<dbReference type="Pfam" id="PF23856">
    <property type="entry name" value="DUF7219"/>
    <property type="match status" value="1"/>
</dbReference>
<accession>A0ABV4WX98</accession>
<dbReference type="Proteomes" id="UP001576780">
    <property type="component" value="Unassembled WGS sequence"/>
</dbReference>
<evidence type="ECO:0008006" key="3">
    <source>
        <dbReference type="Google" id="ProtNLM"/>
    </source>
</evidence>
<sequence length="83" mass="9694">MTDSKDFLYPRGRYYGKFNPEYLAFDANLQEFAQRISYICALQTNGKISAEEAYQQIKSLWQQLKSSKQQLGIDEPEESDDED</sequence>
<dbReference type="InterPro" id="IPR055643">
    <property type="entry name" value="DUF7219"/>
</dbReference>
<protein>
    <recommendedName>
        <fullName evidence="3">Isopropylmalate/homocitrate/citramalate synthases</fullName>
    </recommendedName>
</protein>
<keyword evidence="2" id="KW-1185">Reference proteome</keyword>
<gene>
    <name evidence="1" type="ORF">ACE1CA_32730</name>
</gene>
<dbReference type="EMBL" id="JBHFNT010000301">
    <property type="protein sequence ID" value="MFB2839281.1"/>
    <property type="molecule type" value="Genomic_DNA"/>
</dbReference>
<evidence type="ECO:0000313" key="2">
    <source>
        <dbReference type="Proteomes" id="UP001576780"/>
    </source>
</evidence>
<dbReference type="RefSeq" id="WP_413281557.1">
    <property type="nucleotide sequence ID" value="NZ_JBHFNT010000301.1"/>
</dbReference>
<comment type="caution">
    <text evidence="1">The sequence shown here is derived from an EMBL/GenBank/DDBJ whole genome shotgun (WGS) entry which is preliminary data.</text>
</comment>
<reference evidence="1 2" key="1">
    <citation type="submission" date="2024-09" db="EMBL/GenBank/DDBJ databases">
        <title>Floridaenema gen nov. (Aerosakkonemataceae, Aerosakkonematales ord. nov., Cyanobacteria) from benthic tropical and subtropical fresh waters, with the description of four new species.</title>
        <authorList>
            <person name="Moretto J.A."/>
            <person name="Berthold D.E."/>
            <person name="Lefler F.W."/>
            <person name="Huang I.-S."/>
            <person name="Laughinghouse H. IV."/>
        </authorList>
    </citation>
    <scope>NUCLEOTIDE SEQUENCE [LARGE SCALE GENOMIC DNA]</scope>
    <source>
        <strain evidence="1 2">BLCC-F167</strain>
    </source>
</reference>
<organism evidence="1 2">
    <name type="scientific">Floridaenema evergladense BLCC-F167</name>
    <dbReference type="NCBI Taxonomy" id="3153639"/>
    <lineage>
        <taxon>Bacteria</taxon>
        <taxon>Bacillati</taxon>
        <taxon>Cyanobacteriota</taxon>
        <taxon>Cyanophyceae</taxon>
        <taxon>Oscillatoriophycideae</taxon>
        <taxon>Aerosakkonematales</taxon>
        <taxon>Aerosakkonemataceae</taxon>
        <taxon>Floridanema</taxon>
        <taxon>Floridanema evergladense</taxon>
    </lineage>
</organism>